<dbReference type="KEGG" id="bze:COCCADRAFT_88145"/>
<name>W6YAK2_COCC2</name>
<proteinExistence type="predicted"/>
<sequence>SVAHTYVLLVSLHTYLLTITIFTKRHHQIGRTLMLYNPACFFRTSPGASASQRLCH</sequence>
<feature type="transmembrane region" description="Helical" evidence="1">
    <location>
        <begin position="6"/>
        <end position="23"/>
    </location>
</feature>
<organism evidence="2 3">
    <name type="scientific">Cochliobolus carbonum (strain 26-R-13)</name>
    <name type="common">Maize leaf spot fungus</name>
    <name type="synonym">Bipolaris zeicola</name>
    <dbReference type="NCBI Taxonomy" id="930089"/>
    <lineage>
        <taxon>Eukaryota</taxon>
        <taxon>Fungi</taxon>
        <taxon>Dikarya</taxon>
        <taxon>Ascomycota</taxon>
        <taxon>Pezizomycotina</taxon>
        <taxon>Dothideomycetes</taxon>
        <taxon>Pleosporomycetidae</taxon>
        <taxon>Pleosporales</taxon>
        <taxon>Pleosporineae</taxon>
        <taxon>Pleosporaceae</taxon>
        <taxon>Bipolaris</taxon>
    </lineage>
</organism>
<keyword evidence="1" id="KW-1133">Transmembrane helix</keyword>
<dbReference type="AlphaFoldDB" id="W6YAK2"/>
<keyword evidence="1" id="KW-0812">Transmembrane</keyword>
<accession>W6YAK2</accession>
<dbReference type="GeneID" id="19152498"/>
<reference evidence="2 3" key="1">
    <citation type="journal article" date="2013" name="PLoS Genet.">
        <title>Comparative genome structure, secondary metabolite, and effector coding capacity across Cochliobolus pathogens.</title>
        <authorList>
            <person name="Condon B.J."/>
            <person name="Leng Y."/>
            <person name="Wu D."/>
            <person name="Bushley K.E."/>
            <person name="Ohm R.A."/>
            <person name="Otillar R."/>
            <person name="Martin J."/>
            <person name="Schackwitz W."/>
            <person name="Grimwood J."/>
            <person name="MohdZainudin N."/>
            <person name="Xue C."/>
            <person name="Wang R."/>
            <person name="Manning V.A."/>
            <person name="Dhillon B."/>
            <person name="Tu Z.J."/>
            <person name="Steffenson B.J."/>
            <person name="Salamov A."/>
            <person name="Sun H."/>
            <person name="Lowry S."/>
            <person name="LaButti K."/>
            <person name="Han J."/>
            <person name="Copeland A."/>
            <person name="Lindquist E."/>
            <person name="Barry K."/>
            <person name="Schmutz J."/>
            <person name="Baker S.E."/>
            <person name="Ciuffetti L.M."/>
            <person name="Grigoriev I.V."/>
            <person name="Zhong S."/>
            <person name="Turgeon B.G."/>
        </authorList>
    </citation>
    <scope>NUCLEOTIDE SEQUENCE [LARGE SCALE GENOMIC DNA]</scope>
    <source>
        <strain evidence="2 3">26-R-13</strain>
    </source>
</reference>
<evidence type="ECO:0000256" key="1">
    <source>
        <dbReference type="SAM" id="Phobius"/>
    </source>
</evidence>
<keyword evidence="3" id="KW-1185">Reference proteome</keyword>
<dbReference type="HOGENOM" id="CLU_3019783_0_0_1"/>
<gene>
    <name evidence="2" type="ORF">COCCADRAFT_88145</name>
</gene>
<dbReference type="EMBL" id="KI964561">
    <property type="protein sequence ID" value="EUC36427.1"/>
    <property type="molecule type" value="Genomic_DNA"/>
</dbReference>
<protein>
    <submittedName>
        <fullName evidence="2">Uncharacterized protein</fullName>
    </submittedName>
</protein>
<feature type="non-terminal residue" evidence="2">
    <location>
        <position position="1"/>
    </location>
</feature>
<dbReference type="RefSeq" id="XP_007709225.1">
    <property type="nucleotide sequence ID" value="XM_007711035.1"/>
</dbReference>
<dbReference type="Proteomes" id="UP000053841">
    <property type="component" value="Unassembled WGS sequence"/>
</dbReference>
<keyword evidence="1" id="KW-0472">Membrane</keyword>
<evidence type="ECO:0000313" key="3">
    <source>
        <dbReference type="Proteomes" id="UP000053841"/>
    </source>
</evidence>
<evidence type="ECO:0000313" key="2">
    <source>
        <dbReference type="EMBL" id="EUC36427.1"/>
    </source>
</evidence>